<organism evidence="4 5">
    <name type="scientific">Pontibacter silvestris</name>
    <dbReference type="NCBI Taxonomy" id="2305183"/>
    <lineage>
        <taxon>Bacteria</taxon>
        <taxon>Pseudomonadati</taxon>
        <taxon>Bacteroidota</taxon>
        <taxon>Cytophagia</taxon>
        <taxon>Cytophagales</taxon>
        <taxon>Hymenobacteraceae</taxon>
        <taxon>Pontibacter</taxon>
    </lineage>
</organism>
<dbReference type="InterPro" id="IPR052177">
    <property type="entry name" value="Divisome_Glycosyl_Hydrolase"/>
</dbReference>
<gene>
    <name evidence="4" type="ORF">ACFSKU_01715</name>
</gene>
<evidence type="ECO:0000313" key="4">
    <source>
        <dbReference type="EMBL" id="MFD2065586.1"/>
    </source>
</evidence>
<sequence length="362" mass="42261">MRTRRTFLKAGLMAGVAASMPVSAIGKSNSHSKKKSWKHWVWINPNHDDNEADLQKKYKQFYEAGIRGIFFEADSEKHFRVAKSQKMEAHRWMWTMNRGEKELLKAHPEWYARNRKGESCADQPPYVDYYRWLCPSREEVQQYLEEDVRNILSNDYVDGIHLDYVRFCDVILPVNLWENYNIEQTKELPEYDYCYCDVCRTKFKKWRGEDIKDIEYPEASLSWRLFRYNAVNKIVNRLAVVANENKKAITAAVFPTPEVARRIVRQDWTNWNLTGVCPMIYHGFYKEDVRWIGDAVTEGVHFLAGRFPLYAGLFLPDFKSNLELQQGMEYALQNGASGISLFGEVTDDVLNALKSASCTVKV</sequence>
<dbReference type="SUPFAM" id="SSF51445">
    <property type="entry name" value="(Trans)glycosidases"/>
    <property type="match status" value="1"/>
</dbReference>
<dbReference type="EMBL" id="JBHUHV010000004">
    <property type="protein sequence ID" value="MFD2065586.1"/>
    <property type="molecule type" value="Genomic_DNA"/>
</dbReference>
<dbReference type="RefSeq" id="WP_229962033.1">
    <property type="nucleotide sequence ID" value="NZ_JAJJWI010000017.1"/>
</dbReference>
<dbReference type="PROSITE" id="PS51318">
    <property type="entry name" value="TAT"/>
    <property type="match status" value="1"/>
</dbReference>
<keyword evidence="5" id="KW-1185">Reference proteome</keyword>
<comment type="caution">
    <text evidence="4">The sequence shown here is derived from an EMBL/GenBank/DDBJ whole genome shotgun (WGS) entry which is preliminary data.</text>
</comment>
<evidence type="ECO:0000313" key="5">
    <source>
        <dbReference type="Proteomes" id="UP001597369"/>
    </source>
</evidence>
<dbReference type="Gene3D" id="3.20.20.80">
    <property type="entry name" value="Glycosidases"/>
    <property type="match status" value="1"/>
</dbReference>
<protein>
    <submittedName>
        <fullName evidence="4">Family 10 glycosylhydrolase</fullName>
    </submittedName>
</protein>
<feature type="domain" description="Glycosyl hydrolase-like 10" evidence="3">
    <location>
        <begin position="82"/>
        <end position="288"/>
    </location>
</feature>
<dbReference type="Pfam" id="PF02638">
    <property type="entry name" value="GHL10"/>
    <property type="match status" value="1"/>
</dbReference>
<proteinExistence type="predicted"/>
<name>A0ABW4WTP5_9BACT</name>
<dbReference type="PANTHER" id="PTHR43405:SF1">
    <property type="entry name" value="GLYCOSYL HYDROLASE DIGH"/>
    <property type="match status" value="1"/>
</dbReference>
<keyword evidence="1 2" id="KW-0732">Signal</keyword>
<feature type="signal peptide" evidence="2">
    <location>
        <begin position="1"/>
        <end position="24"/>
    </location>
</feature>
<evidence type="ECO:0000256" key="1">
    <source>
        <dbReference type="ARBA" id="ARBA00022729"/>
    </source>
</evidence>
<accession>A0ABW4WTP5</accession>
<evidence type="ECO:0000259" key="3">
    <source>
        <dbReference type="Pfam" id="PF02638"/>
    </source>
</evidence>
<dbReference type="PANTHER" id="PTHR43405">
    <property type="entry name" value="GLYCOSYL HYDROLASE DIGH"/>
    <property type="match status" value="1"/>
</dbReference>
<reference evidence="5" key="1">
    <citation type="journal article" date="2019" name="Int. J. Syst. Evol. Microbiol.">
        <title>The Global Catalogue of Microorganisms (GCM) 10K type strain sequencing project: providing services to taxonomists for standard genome sequencing and annotation.</title>
        <authorList>
            <consortium name="The Broad Institute Genomics Platform"/>
            <consortium name="The Broad Institute Genome Sequencing Center for Infectious Disease"/>
            <person name="Wu L."/>
            <person name="Ma J."/>
        </authorList>
    </citation>
    <scope>NUCLEOTIDE SEQUENCE [LARGE SCALE GENOMIC DNA]</scope>
    <source>
        <strain evidence="5">JCM 16545</strain>
    </source>
</reference>
<dbReference type="Proteomes" id="UP001597369">
    <property type="component" value="Unassembled WGS sequence"/>
</dbReference>
<dbReference type="InterPro" id="IPR017853">
    <property type="entry name" value="GH"/>
</dbReference>
<dbReference type="InterPro" id="IPR006311">
    <property type="entry name" value="TAT_signal"/>
</dbReference>
<evidence type="ECO:0000256" key="2">
    <source>
        <dbReference type="SAM" id="SignalP"/>
    </source>
</evidence>
<feature type="chain" id="PRO_5046008379" evidence="2">
    <location>
        <begin position="25"/>
        <end position="362"/>
    </location>
</feature>
<dbReference type="InterPro" id="IPR003790">
    <property type="entry name" value="GHL10"/>
</dbReference>